<dbReference type="EMBL" id="JAAOIW010000004">
    <property type="protein sequence ID" value="NHN30986.1"/>
    <property type="molecule type" value="Genomic_DNA"/>
</dbReference>
<dbReference type="InterPro" id="IPR027706">
    <property type="entry name" value="PGP_Pase"/>
</dbReference>
<dbReference type="InterPro" id="IPR023214">
    <property type="entry name" value="HAD_sf"/>
</dbReference>
<keyword evidence="2" id="KW-1185">Reference proteome</keyword>
<protein>
    <submittedName>
        <fullName evidence="1">YqeG family HAD IIIA-type phosphatase</fullName>
    </submittedName>
</protein>
<dbReference type="Pfam" id="PF13242">
    <property type="entry name" value="Hydrolase_like"/>
    <property type="match status" value="1"/>
</dbReference>
<dbReference type="InterPro" id="IPR036412">
    <property type="entry name" value="HAD-like_sf"/>
</dbReference>
<dbReference type="CDD" id="cd16416">
    <property type="entry name" value="HAD_BsYqeG-like"/>
    <property type="match status" value="1"/>
</dbReference>
<dbReference type="NCBIfam" id="TIGR01662">
    <property type="entry name" value="HAD-SF-IIIA"/>
    <property type="match status" value="1"/>
</dbReference>
<dbReference type="Gene3D" id="3.40.50.1000">
    <property type="entry name" value="HAD superfamily/HAD-like"/>
    <property type="match status" value="1"/>
</dbReference>
<evidence type="ECO:0000313" key="2">
    <source>
        <dbReference type="Proteomes" id="UP001165962"/>
    </source>
</evidence>
<dbReference type="RefSeq" id="WP_166150506.1">
    <property type="nucleotide sequence ID" value="NZ_JAAOIW010000004.1"/>
</dbReference>
<dbReference type="PANTHER" id="PTHR19288">
    <property type="entry name" value="4-NITROPHENYLPHOSPHATASE-RELATED"/>
    <property type="match status" value="1"/>
</dbReference>
<dbReference type="Pfam" id="PF09419">
    <property type="entry name" value="PGP_phosphatase"/>
    <property type="match status" value="1"/>
</dbReference>
<proteinExistence type="predicted"/>
<organism evidence="1 2">
    <name type="scientific">Paenibacillus agricola</name>
    <dbReference type="NCBI Taxonomy" id="2716264"/>
    <lineage>
        <taxon>Bacteria</taxon>
        <taxon>Bacillati</taxon>
        <taxon>Bacillota</taxon>
        <taxon>Bacilli</taxon>
        <taxon>Bacillales</taxon>
        <taxon>Paenibacillaceae</taxon>
        <taxon>Paenibacillus</taxon>
    </lineage>
</organism>
<comment type="caution">
    <text evidence="1">The sequence shown here is derived from an EMBL/GenBank/DDBJ whole genome shotgun (WGS) entry which is preliminary data.</text>
</comment>
<dbReference type="InterPro" id="IPR010021">
    <property type="entry name" value="PGPP1/Gep4"/>
</dbReference>
<reference evidence="1" key="1">
    <citation type="submission" date="2020-03" db="EMBL/GenBank/DDBJ databases">
        <title>Draft sequencing of Paenibacilllus sp. S3N08.</title>
        <authorList>
            <person name="Kim D.-U."/>
        </authorList>
    </citation>
    <scope>NUCLEOTIDE SEQUENCE</scope>
    <source>
        <strain evidence="1">S3N08</strain>
    </source>
</reference>
<accession>A0ABX0JAJ6</accession>
<evidence type="ECO:0000313" key="1">
    <source>
        <dbReference type="EMBL" id="NHN30986.1"/>
    </source>
</evidence>
<dbReference type="NCBIfam" id="TIGR01668">
    <property type="entry name" value="YqeG_hyp_ppase"/>
    <property type="match status" value="1"/>
</dbReference>
<gene>
    <name evidence="1" type="ORF">G9U52_14195</name>
</gene>
<dbReference type="SUPFAM" id="SSF56784">
    <property type="entry name" value="HAD-like"/>
    <property type="match status" value="1"/>
</dbReference>
<dbReference type="Proteomes" id="UP001165962">
    <property type="component" value="Unassembled WGS sequence"/>
</dbReference>
<dbReference type="PANTHER" id="PTHR19288:SF25">
    <property type="entry name" value="PHOSPHATIDYLGLYCEROPHOSPHATASE GEP4, MITOCHONDRIAL"/>
    <property type="match status" value="1"/>
</dbReference>
<sequence length="165" mass="18565">MLKRLLPQLQVNTIYDIDLNDLWSKGIRGIITDLDNTLVGAKAPLATPELIEWLKVVAQMGFQVVIVSNNNKLRVTKFAEPLLLPFIYRAKKPTSAAFHKALGMMKLLPNQTMVIGDQMMTDVLGGNRMGLYTVLVLPIARQDEGIFTKIVNRSIEKVATTWMKR</sequence>
<name>A0ABX0JAJ6_9BACL</name>
<dbReference type="InterPro" id="IPR006549">
    <property type="entry name" value="HAD-SF_hydro_IIIA"/>
</dbReference>